<comment type="subcellular location">
    <subcellularLocation>
        <location evidence="3">Cytoplasm</location>
    </subcellularLocation>
</comment>
<dbReference type="InterPro" id="IPR038277">
    <property type="entry name" value="UreF_sf"/>
</dbReference>
<accession>A0A9D1T984</accession>
<organism evidence="4 5">
    <name type="scientific">Candidatus Scatomonas pullistercoris</name>
    <dbReference type="NCBI Taxonomy" id="2840920"/>
    <lineage>
        <taxon>Bacteria</taxon>
        <taxon>Bacillati</taxon>
        <taxon>Bacillota</taxon>
        <taxon>Clostridia</taxon>
        <taxon>Lachnospirales</taxon>
        <taxon>Lachnospiraceae</taxon>
        <taxon>Lachnospiraceae incertae sedis</taxon>
        <taxon>Candidatus Scatomonas</taxon>
    </lineage>
</organism>
<dbReference type="PANTHER" id="PTHR33620:SF1">
    <property type="entry name" value="UREASE ACCESSORY PROTEIN F"/>
    <property type="match status" value="1"/>
</dbReference>
<dbReference type="PIRSF" id="PIRSF009467">
    <property type="entry name" value="Ureas_acces_UreF"/>
    <property type="match status" value="1"/>
</dbReference>
<comment type="caution">
    <text evidence="4">The sequence shown here is derived from an EMBL/GenBank/DDBJ whole genome shotgun (WGS) entry which is preliminary data.</text>
</comment>
<sequence length="233" mass="26172">MKTENLKSHFLLLQINDSLFPIGGYSHSYGLETYIQKGLVQDAAGAEDYIRRRLRYNFLYTDLLAARLAYEASRDCRAEKLSELEDILEASRVPFEIRDASRRLGSRFIKTLSKMDIPWTSGFFQEYLAAGPKKTLCHPCAYGAVCACAGIPLTDALLNFLYAQASAMVTNCVKLIPLSQTEGQRMLSDLYSLFGEILAEAENAGEEMLCASTPAFDLRSIQHETLYSRLYMS</sequence>
<gene>
    <name evidence="3" type="primary">ureF</name>
    <name evidence="4" type="ORF">IAB71_01840</name>
</gene>
<dbReference type="GO" id="GO:0005737">
    <property type="term" value="C:cytoplasm"/>
    <property type="evidence" value="ECO:0007669"/>
    <property type="project" value="UniProtKB-SubCell"/>
</dbReference>
<evidence type="ECO:0000256" key="1">
    <source>
        <dbReference type="ARBA" id="ARBA00022988"/>
    </source>
</evidence>
<comment type="similarity">
    <text evidence="3">Belongs to the UreF family.</text>
</comment>
<dbReference type="Pfam" id="PF01730">
    <property type="entry name" value="UreF"/>
    <property type="match status" value="1"/>
</dbReference>
<dbReference type="AlphaFoldDB" id="A0A9D1T984"/>
<dbReference type="Proteomes" id="UP000824169">
    <property type="component" value="Unassembled WGS sequence"/>
</dbReference>
<evidence type="ECO:0000313" key="5">
    <source>
        <dbReference type="Proteomes" id="UP000824169"/>
    </source>
</evidence>
<dbReference type="PANTHER" id="PTHR33620">
    <property type="entry name" value="UREASE ACCESSORY PROTEIN F"/>
    <property type="match status" value="1"/>
</dbReference>
<keyword evidence="3" id="KW-0963">Cytoplasm</keyword>
<dbReference type="EMBL" id="DVOO01000007">
    <property type="protein sequence ID" value="HIV24519.1"/>
    <property type="molecule type" value="Genomic_DNA"/>
</dbReference>
<comment type="function">
    <text evidence="3">Required for maturation of urease via the functional incorporation of the urease nickel metallocenter.</text>
</comment>
<dbReference type="HAMAP" id="MF_01385">
    <property type="entry name" value="UreF"/>
    <property type="match status" value="1"/>
</dbReference>
<name>A0A9D1T984_9FIRM</name>
<keyword evidence="1 3" id="KW-0996">Nickel insertion</keyword>
<dbReference type="InterPro" id="IPR002639">
    <property type="entry name" value="UreF"/>
</dbReference>
<proteinExistence type="inferred from homology"/>
<evidence type="ECO:0000313" key="4">
    <source>
        <dbReference type="EMBL" id="HIV24519.1"/>
    </source>
</evidence>
<keyword evidence="2 3" id="KW-0143">Chaperone</keyword>
<dbReference type="GO" id="GO:0016151">
    <property type="term" value="F:nickel cation binding"/>
    <property type="evidence" value="ECO:0007669"/>
    <property type="project" value="UniProtKB-UniRule"/>
</dbReference>
<evidence type="ECO:0000256" key="3">
    <source>
        <dbReference type="HAMAP-Rule" id="MF_01385"/>
    </source>
</evidence>
<comment type="subunit">
    <text evidence="3">UreD, UreF and UreG form a complex that acts as a GTP-hydrolysis-dependent molecular chaperone, activating the urease apoprotein by helping to assemble the nickel containing metallocenter of UreC. The UreE protein probably delivers the nickel.</text>
</comment>
<dbReference type="Gene3D" id="1.10.4190.10">
    <property type="entry name" value="Urease accessory protein UreF"/>
    <property type="match status" value="1"/>
</dbReference>
<protein>
    <recommendedName>
        <fullName evidence="3">Urease accessory protein UreF</fullName>
    </recommendedName>
</protein>
<reference evidence="4" key="1">
    <citation type="submission" date="2020-10" db="EMBL/GenBank/DDBJ databases">
        <authorList>
            <person name="Gilroy R."/>
        </authorList>
    </citation>
    <scope>NUCLEOTIDE SEQUENCE</scope>
    <source>
        <strain evidence="4">CHK188-20938</strain>
    </source>
</reference>
<reference evidence="4" key="2">
    <citation type="journal article" date="2021" name="PeerJ">
        <title>Extensive microbial diversity within the chicken gut microbiome revealed by metagenomics and culture.</title>
        <authorList>
            <person name="Gilroy R."/>
            <person name="Ravi A."/>
            <person name="Getino M."/>
            <person name="Pursley I."/>
            <person name="Horton D.L."/>
            <person name="Alikhan N.F."/>
            <person name="Baker D."/>
            <person name="Gharbi K."/>
            <person name="Hall N."/>
            <person name="Watson M."/>
            <person name="Adriaenssens E.M."/>
            <person name="Foster-Nyarko E."/>
            <person name="Jarju S."/>
            <person name="Secka A."/>
            <person name="Antonio M."/>
            <person name="Oren A."/>
            <person name="Chaudhuri R.R."/>
            <person name="La Ragione R."/>
            <person name="Hildebrand F."/>
            <person name="Pallen M.J."/>
        </authorList>
    </citation>
    <scope>NUCLEOTIDE SEQUENCE</scope>
    <source>
        <strain evidence="4">CHK188-20938</strain>
    </source>
</reference>
<evidence type="ECO:0000256" key="2">
    <source>
        <dbReference type="ARBA" id="ARBA00023186"/>
    </source>
</evidence>